<evidence type="ECO:0000256" key="8">
    <source>
        <dbReference type="ARBA" id="ARBA00023274"/>
    </source>
</evidence>
<reference evidence="14" key="1">
    <citation type="journal article" date="2023" name="ISME J.">
        <title>Emergence of putative energy parasites within Clostridia revealed by genome analysis of a novel endosymbiotic clade.</title>
        <authorList>
            <person name="Takahashi K."/>
            <person name="Kuwahara H."/>
            <person name="Horikawa Y."/>
            <person name="Izawa K."/>
            <person name="Kato D."/>
            <person name="Inagaki T."/>
            <person name="Yuki M."/>
            <person name="Ohkuma M."/>
            <person name="Hongoh Y."/>
        </authorList>
    </citation>
    <scope>NUCLEOTIDE SEQUENCE</scope>
    <source>
        <strain evidence="14">CfP3-15</strain>
    </source>
</reference>
<evidence type="ECO:0000256" key="10">
    <source>
        <dbReference type="HAMAP-Rule" id="MF_00306"/>
    </source>
</evidence>
<evidence type="ECO:0000313" key="14">
    <source>
        <dbReference type="EMBL" id="BED91776.1"/>
    </source>
</evidence>
<dbReference type="Pfam" id="PF02881">
    <property type="entry name" value="SRP54_N"/>
    <property type="match status" value="1"/>
</dbReference>
<comment type="domain">
    <text evidence="10">Composed of three domains: the N-terminal N domain, which is responsible for interactions with the ribosome, the central G domain, which binds GTP, and the C-terminal M domain, which binds the RNA and the signal sequence of the RNC.</text>
</comment>
<proteinExistence type="inferred from homology"/>
<dbReference type="Proteomes" id="UP001337580">
    <property type="component" value="Chromosome"/>
</dbReference>
<comment type="catalytic activity">
    <reaction evidence="9 10">
        <text>GTP + H2O = GDP + phosphate + H(+)</text>
        <dbReference type="Rhea" id="RHEA:19669"/>
        <dbReference type="ChEBI" id="CHEBI:15377"/>
        <dbReference type="ChEBI" id="CHEBI:15378"/>
        <dbReference type="ChEBI" id="CHEBI:37565"/>
        <dbReference type="ChEBI" id="CHEBI:43474"/>
        <dbReference type="ChEBI" id="CHEBI:58189"/>
        <dbReference type="EC" id="3.6.5.4"/>
    </reaction>
</comment>
<keyword evidence="3 10" id="KW-0547">Nucleotide-binding</keyword>
<dbReference type="SMART" id="SM00382">
    <property type="entry name" value="AAA"/>
    <property type="match status" value="1"/>
</dbReference>
<evidence type="ECO:0000259" key="13">
    <source>
        <dbReference type="SMART" id="SM00963"/>
    </source>
</evidence>
<dbReference type="GO" id="GO:0008312">
    <property type="term" value="F:7S RNA binding"/>
    <property type="evidence" value="ECO:0007669"/>
    <property type="project" value="InterPro"/>
</dbReference>
<dbReference type="GO" id="GO:0005525">
    <property type="term" value="F:GTP binding"/>
    <property type="evidence" value="ECO:0007669"/>
    <property type="project" value="UniProtKB-UniRule"/>
</dbReference>
<dbReference type="InterPro" id="IPR004780">
    <property type="entry name" value="SRP"/>
</dbReference>
<keyword evidence="5 10" id="KW-0694">RNA-binding</keyword>
<dbReference type="InterPro" id="IPR013822">
    <property type="entry name" value="Signal_recog_particl_SRP54_hlx"/>
</dbReference>
<evidence type="ECO:0000256" key="5">
    <source>
        <dbReference type="ARBA" id="ARBA00022884"/>
    </source>
</evidence>
<dbReference type="Gene3D" id="3.40.50.300">
    <property type="entry name" value="P-loop containing nucleotide triphosphate hydrolases"/>
    <property type="match status" value="1"/>
</dbReference>
<name>A0AA48HY00_9FIRM</name>
<comment type="similarity">
    <text evidence="1 10">Belongs to the GTP-binding SRP family. SRP54 subfamily.</text>
</comment>
<dbReference type="InterPro" id="IPR042101">
    <property type="entry name" value="SRP54_N_sf"/>
</dbReference>
<dbReference type="GO" id="GO:0048500">
    <property type="term" value="C:signal recognition particle"/>
    <property type="evidence" value="ECO:0007669"/>
    <property type="project" value="UniProtKB-UniRule"/>
</dbReference>
<dbReference type="InterPro" id="IPR003593">
    <property type="entry name" value="AAA+_ATPase"/>
</dbReference>
<dbReference type="InterPro" id="IPR036225">
    <property type="entry name" value="SRP/SRP_N"/>
</dbReference>
<comment type="subunit">
    <text evidence="10">Part of the signal recognition particle protein translocation system, which is composed of SRP and FtsY.</text>
</comment>
<dbReference type="SMART" id="SM00963">
    <property type="entry name" value="SRP54_N"/>
    <property type="match status" value="1"/>
</dbReference>
<keyword evidence="7 10" id="KW-0733">Signal recognition particle</keyword>
<dbReference type="Gene3D" id="1.20.120.140">
    <property type="entry name" value="Signal recognition particle SRP54, nucleotide-binding domain"/>
    <property type="match status" value="1"/>
</dbReference>
<dbReference type="HAMAP" id="MF_00306">
    <property type="entry name" value="SRP54"/>
    <property type="match status" value="1"/>
</dbReference>
<dbReference type="Pfam" id="PF02978">
    <property type="entry name" value="SRP_SPB"/>
    <property type="match status" value="1"/>
</dbReference>
<dbReference type="EMBL" id="AP027924">
    <property type="protein sequence ID" value="BED91776.1"/>
    <property type="molecule type" value="Genomic_DNA"/>
</dbReference>
<dbReference type="InterPro" id="IPR027417">
    <property type="entry name" value="P-loop_NTPase"/>
</dbReference>
<dbReference type="SUPFAM" id="SSF52540">
    <property type="entry name" value="P-loop containing nucleoside triphosphate hydrolases"/>
    <property type="match status" value="1"/>
</dbReference>
<evidence type="ECO:0000256" key="6">
    <source>
        <dbReference type="ARBA" id="ARBA00023134"/>
    </source>
</evidence>
<dbReference type="PANTHER" id="PTHR11564">
    <property type="entry name" value="SIGNAL RECOGNITION PARTICLE 54K PROTEIN SRP54"/>
    <property type="match status" value="1"/>
</dbReference>
<keyword evidence="8 10" id="KW-0687">Ribonucleoprotein</keyword>
<evidence type="ECO:0000256" key="7">
    <source>
        <dbReference type="ARBA" id="ARBA00023135"/>
    </source>
</evidence>
<dbReference type="InterPro" id="IPR036891">
    <property type="entry name" value="Signal_recog_part_SRP54_M_sf"/>
</dbReference>
<dbReference type="Gene3D" id="1.10.260.30">
    <property type="entry name" value="Signal recognition particle, SRP54 subunit, M-domain"/>
    <property type="match status" value="1"/>
</dbReference>
<dbReference type="GO" id="GO:0006614">
    <property type="term" value="P:SRP-dependent cotranslational protein targeting to membrane"/>
    <property type="evidence" value="ECO:0007669"/>
    <property type="project" value="InterPro"/>
</dbReference>
<feature type="binding site" evidence="10">
    <location>
        <begin position="189"/>
        <end position="193"/>
    </location>
    <ligand>
        <name>GTP</name>
        <dbReference type="ChEBI" id="CHEBI:37565"/>
    </ligand>
</feature>
<evidence type="ECO:0000256" key="3">
    <source>
        <dbReference type="ARBA" id="ARBA00022741"/>
    </source>
</evidence>
<keyword evidence="4 10" id="KW-0378">Hydrolase</keyword>
<dbReference type="PANTHER" id="PTHR11564:SF5">
    <property type="entry name" value="SIGNAL RECOGNITION PARTICLE SUBUNIT SRP54"/>
    <property type="match status" value="1"/>
</dbReference>
<comment type="subcellular location">
    <subcellularLocation>
        <location evidence="10">Cytoplasm</location>
    </subcellularLocation>
    <text evidence="10">The SRP-RNC complex is targeted to the cytoplasmic membrane.</text>
</comment>
<evidence type="ECO:0000256" key="9">
    <source>
        <dbReference type="ARBA" id="ARBA00048027"/>
    </source>
</evidence>
<sequence length="439" mass="49330">MVFSSLTSKLADAFKKITSKGRLSEPDIRETMRQIRLALLESDVNYSIVKDFSEKLTSKIMGIDITKSLTPSQMVIKMVNEELVKLLGGEVSELNIKSKTLSTIMLCGLQGSGKTTQAVKLALHLKKKKYKPLLVACDIYRPAAVKQLEVFAKSVSIEVFFEENTDPVDIARNARSYAFENNFNIMILDTAGRLQIDEKLMKELQSMKIAVNPREILLVIDSMSGQEGMNVASEFDKILGLTGVIVSKFDSDARGGVALSVASHTGKNIKYIGTGENVVDFEVFDPKRIASRILGMGDILTIIENAEEVVDKQEAKKLAEKLAKNKFNFNDFLNMMDQIKKLGPLKSIIERIPGVSNLGNFNFDEKIVFRARSIIQSMTEKERNNPEILDFSRRKRIAAGSGNKLEDVSIFLNRFENSRKMIKKIGEKNNMFANFFKRR</sequence>
<evidence type="ECO:0000256" key="4">
    <source>
        <dbReference type="ARBA" id="ARBA00022801"/>
    </source>
</evidence>
<dbReference type="InterPro" id="IPR022941">
    <property type="entry name" value="SRP54"/>
</dbReference>
<dbReference type="GO" id="GO:0003924">
    <property type="term" value="F:GTPase activity"/>
    <property type="evidence" value="ECO:0007669"/>
    <property type="project" value="UniProtKB-UniRule"/>
</dbReference>
<dbReference type="NCBIfam" id="TIGR00959">
    <property type="entry name" value="ffh"/>
    <property type="match status" value="1"/>
</dbReference>
<dbReference type="Pfam" id="PF00448">
    <property type="entry name" value="SRP54"/>
    <property type="match status" value="1"/>
</dbReference>
<feature type="domain" description="SRP54-type proteins GTP-binding" evidence="12">
    <location>
        <begin position="101"/>
        <end position="295"/>
    </location>
</feature>
<dbReference type="SMART" id="SM00962">
    <property type="entry name" value="SRP54"/>
    <property type="match status" value="1"/>
</dbReference>
<protein>
    <recommendedName>
        <fullName evidence="10">Signal recognition particle protein</fullName>
        <ecNumber evidence="10">3.6.5.4</ecNumber>
    </recommendedName>
    <alternativeName>
        <fullName evidence="10">Fifty-four homolog</fullName>
    </alternativeName>
</protein>
<feature type="domain" description="AAA+ ATPase" evidence="11">
    <location>
        <begin position="100"/>
        <end position="300"/>
    </location>
</feature>
<evidence type="ECO:0000256" key="1">
    <source>
        <dbReference type="ARBA" id="ARBA00005450"/>
    </source>
</evidence>
<dbReference type="KEGG" id="ips:CfP315_0303"/>
<evidence type="ECO:0000259" key="11">
    <source>
        <dbReference type="SMART" id="SM00382"/>
    </source>
</evidence>
<organism evidence="14">
    <name type="scientific">Candidatus Improbicoccus pseudotrichonymphae</name>
    <dbReference type="NCBI Taxonomy" id="3033792"/>
    <lineage>
        <taxon>Bacteria</taxon>
        <taxon>Bacillati</taxon>
        <taxon>Bacillota</taxon>
        <taxon>Clostridia</taxon>
        <taxon>Candidatus Improbicoccus</taxon>
    </lineage>
</organism>
<dbReference type="SUPFAM" id="SSF47446">
    <property type="entry name" value="Signal peptide-binding domain"/>
    <property type="match status" value="1"/>
</dbReference>
<evidence type="ECO:0000256" key="2">
    <source>
        <dbReference type="ARBA" id="ARBA00022490"/>
    </source>
</evidence>
<comment type="function">
    <text evidence="10">Involved in targeting and insertion of nascent membrane proteins into the cytoplasmic membrane. Binds to the hydrophobic signal sequence of the ribosome-nascent chain (RNC) as it emerges from the ribosomes. The SRP-RNC complex is then targeted to the cytoplasmic membrane where it interacts with the SRP receptor FtsY.</text>
</comment>
<feature type="binding site" evidence="10">
    <location>
        <begin position="108"/>
        <end position="115"/>
    </location>
    <ligand>
        <name>GTP</name>
        <dbReference type="ChEBI" id="CHEBI:37565"/>
    </ligand>
</feature>
<keyword evidence="6 10" id="KW-0342">GTP-binding</keyword>
<dbReference type="InterPro" id="IPR004125">
    <property type="entry name" value="Signal_recog_particle_SRP54_M"/>
</dbReference>
<feature type="domain" description="Signal recognition particle SRP54 helical bundle" evidence="13">
    <location>
        <begin position="2"/>
        <end position="87"/>
    </location>
</feature>
<evidence type="ECO:0000259" key="12">
    <source>
        <dbReference type="SMART" id="SM00962"/>
    </source>
</evidence>
<dbReference type="SUPFAM" id="SSF47364">
    <property type="entry name" value="Domain of the SRP/SRP receptor G-proteins"/>
    <property type="match status" value="1"/>
</dbReference>
<dbReference type="AlphaFoldDB" id="A0AA48HY00"/>
<gene>
    <name evidence="10" type="primary">ffh</name>
    <name evidence="14" type="ORF">CfP315_0303</name>
</gene>
<dbReference type="EC" id="3.6.5.4" evidence="10"/>
<keyword evidence="2 10" id="KW-0963">Cytoplasm</keyword>
<accession>A0AA48HY00</accession>
<dbReference type="InterPro" id="IPR000897">
    <property type="entry name" value="SRP54_GTPase_dom"/>
</dbReference>
<feature type="binding site" evidence="10">
    <location>
        <begin position="247"/>
        <end position="250"/>
    </location>
    <ligand>
        <name>GTP</name>
        <dbReference type="ChEBI" id="CHEBI:37565"/>
    </ligand>
</feature>